<evidence type="ECO:0000256" key="3">
    <source>
        <dbReference type="ARBA" id="ARBA00018111"/>
    </source>
</evidence>
<reference evidence="7" key="1">
    <citation type="submission" date="2022-03" db="EMBL/GenBank/DDBJ databases">
        <title>A functionally conserved STORR gene fusion in Papaver species that diverged 16.8 million years ago.</title>
        <authorList>
            <person name="Catania T."/>
        </authorList>
    </citation>
    <scope>NUCLEOTIDE SEQUENCE</scope>
    <source>
        <strain evidence="7">S-191538</strain>
    </source>
</reference>
<feature type="region of interest" description="Disordered" evidence="5">
    <location>
        <begin position="242"/>
        <end position="270"/>
    </location>
</feature>
<dbReference type="Gene3D" id="1.10.10.10">
    <property type="entry name" value="Winged helix-like DNA-binding domain superfamily/Winged helix DNA-binding domain"/>
    <property type="match status" value="2"/>
</dbReference>
<comment type="caution">
    <text evidence="7">The sequence shown here is derived from an EMBL/GenBank/DDBJ whole genome shotgun (WGS) entry which is preliminary data.</text>
</comment>
<name>A0AA41SE98_PAPNU</name>
<feature type="compositionally biased region" description="Basic and acidic residues" evidence="5">
    <location>
        <begin position="256"/>
        <end position="270"/>
    </location>
</feature>
<evidence type="ECO:0000313" key="7">
    <source>
        <dbReference type="EMBL" id="MCL7034154.1"/>
    </source>
</evidence>
<evidence type="ECO:0000256" key="2">
    <source>
        <dbReference type="ARBA" id="ARBA00009695"/>
    </source>
</evidence>
<dbReference type="HAMAP" id="MF_01114">
    <property type="entry name" value="RecX"/>
    <property type="match status" value="1"/>
</dbReference>
<feature type="compositionally biased region" description="Acidic residues" evidence="5">
    <location>
        <begin position="242"/>
        <end position="251"/>
    </location>
</feature>
<evidence type="ECO:0000313" key="8">
    <source>
        <dbReference type="Proteomes" id="UP001177140"/>
    </source>
</evidence>
<gene>
    <name evidence="7" type="ORF">MKW94_020790</name>
</gene>
<dbReference type="InterPro" id="IPR036388">
    <property type="entry name" value="WH-like_DNA-bd_sf"/>
</dbReference>
<dbReference type="GO" id="GO:0006282">
    <property type="term" value="P:regulation of DNA repair"/>
    <property type="evidence" value="ECO:0007669"/>
    <property type="project" value="InterPro"/>
</dbReference>
<dbReference type="InterPro" id="IPR053924">
    <property type="entry name" value="RecX_HTH_2nd"/>
</dbReference>
<sequence length="438" mass="50104">MQSFPKNVNFCGIGLRISDRFRPRFLQTNWVKKGTLIQCCADYSSSGPVRYIPKINPKFEERKALHEQKLEKRKLEEISRNGVPFDIKPRTVKLSNGKVEENVEIQSFDSKVLERILDFEKTPRKGVSSAQTVKSNILSGNVEENLEKRKFDYKVLERKPNCYEIPHVRGSDHSKANAVKPSNMPGIVEEFSEEMKFNNEVLETKQNLEEKSRAGVSYDSKAKTVKPNSIFEEAEEIVDLEEEENIDDPGILDESGNGHRQGDAKKHSRDIQDAVKVATQALARRACTALELRKKLLAKGFSPYVIHNVLTDFHNRGFINDYLYAEAFARSKWSSSTWGPRRIKQTLHEKGVSDAVAMKATKYVFEDNDSGEEMESSLGMSKSSINHLIVQSSKQWLRSQDVPLEKRKARMTRWLQYHGFGWGVIKFILNKLESQTAN</sequence>
<feature type="domain" description="RecX second three-helical" evidence="6">
    <location>
        <begin position="320"/>
        <end position="359"/>
    </location>
</feature>
<organism evidence="7 8">
    <name type="scientific">Papaver nudicaule</name>
    <name type="common">Iceland poppy</name>
    <dbReference type="NCBI Taxonomy" id="74823"/>
    <lineage>
        <taxon>Eukaryota</taxon>
        <taxon>Viridiplantae</taxon>
        <taxon>Streptophyta</taxon>
        <taxon>Embryophyta</taxon>
        <taxon>Tracheophyta</taxon>
        <taxon>Spermatophyta</taxon>
        <taxon>Magnoliopsida</taxon>
        <taxon>Ranunculales</taxon>
        <taxon>Papaveraceae</taxon>
        <taxon>Papaveroideae</taxon>
        <taxon>Papaver</taxon>
    </lineage>
</organism>
<dbReference type="PANTHER" id="PTHR33602:SF1">
    <property type="entry name" value="REGULATORY PROTEIN RECX FAMILY PROTEIN"/>
    <property type="match status" value="1"/>
</dbReference>
<evidence type="ECO:0000256" key="4">
    <source>
        <dbReference type="ARBA" id="ARBA00022490"/>
    </source>
</evidence>
<evidence type="ECO:0000256" key="1">
    <source>
        <dbReference type="ARBA" id="ARBA00004496"/>
    </source>
</evidence>
<dbReference type="InterPro" id="IPR003783">
    <property type="entry name" value="Regulatory_RecX"/>
</dbReference>
<accession>A0AA41SE98</accession>
<dbReference type="Pfam" id="PF02631">
    <property type="entry name" value="RecX_HTH2"/>
    <property type="match status" value="1"/>
</dbReference>
<proteinExistence type="inferred from homology"/>
<evidence type="ECO:0000259" key="6">
    <source>
        <dbReference type="Pfam" id="PF02631"/>
    </source>
</evidence>
<dbReference type="PANTHER" id="PTHR33602">
    <property type="entry name" value="REGULATORY PROTEIN RECX FAMILY PROTEIN"/>
    <property type="match status" value="1"/>
</dbReference>
<evidence type="ECO:0000256" key="5">
    <source>
        <dbReference type="SAM" id="MobiDB-lite"/>
    </source>
</evidence>
<keyword evidence="4" id="KW-0963">Cytoplasm</keyword>
<dbReference type="GO" id="GO:0005737">
    <property type="term" value="C:cytoplasm"/>
    <property type="evidence" value="ECO:0007669"/>
    <property type="project" value="UniProtKB-SubCell"/>
</dbReference>
<comment type="subcellular location">
    <subcellularLocation>
        <location evidence="1">Cytoplasm</location>
    </subcellularLocation>
</comment>
<dbReference type="Proteomes" id="UP001177140">
    <property type="component" value="Unassembled WGS sequence"/>
</dbReference>
<dbReference type="EMBL" id="JAJJMA010142401">
    <property type="protein sequence ID" value="MCL7034154.1"/>
    <property type="molecule type" value="Genomic_DNA"/>
</dbReference>
<comment type="similarity">
    <text evidence="2">Belongs to the RecX family.</text>
</comment>
<keyword evidence="8" id="KW-1185">Reference proteome</keyword>
<protein>
    <recommendedName>
        <fullName evidence="3">Regulatory protein RecX</fullName>
    </recommendedName>
</protein>
<dbReference type="AlphaFoldDB" id="A0AA41SE98"/>